<dbReference type="KEGG" id="tah:SU86_008995"/>
<organism evidence="2 3">
    <name type="scientific">Candidatus Nitrosotenuis cloacae</name>
    <dbReference type="NCBI Taxonomy" id="1603555"/>
    <lineage>
        <taxon>Archaea</taxon>
        <taxon>Nitrososphaerota</taxon>
        <taxon>Candidatus Nitrosotenuis</taxon>
    </lineage>
</organism>
<keyword evidence="3" id="KW-1185">Reference proteome</keyword>
<proteinExistence type="predicted"/>
<dbReference type="EMBL" id="CP011097">
    <property type="protein sequence ID" value="AJZ76467.1"/>
    <property type="molecule type" value="Genomic_DNA"/>
</dbReference>
<gene>
    <name evidence="2" type="ORF">SU86_008995</name>
</gene>
<evidence type="ECO:0000313" key="2">
    <source>
        <dbReference type="EMBL" id="AJZ76467.1"/>
    </source>
</evidence>
<sequence>MANKHTIIVVISIAVIVGSLGYSSLNVVSAKNLEFGWPGQSFDFLAALTGKTIHVCNNSDLPATFSQYSFTMIYDGDDLGTYSTGSGGLNPHSDGVVFGKFESKDDRMSALFFSFLDTEMGGTDVTRINKDKIIVITKLDTTILGVVPFSITEQYSGQEFLDLINKKPSCDV</sequence>
<dbReference type="OrthoDB" id="2384at2157"/>
<evidence type="ECO:0000313" key="3">
    <source>
        <dbReference type="Proteomes" id="UP000266745"/>
    </source>
</evidence>
<dbReference type="GeneID" id="24874698"/>
<evidence type="ECO:0000256" key="1">
    <source>
        <dbReference type="SAM" id="Phobius"/>
    </source>
</evidence>
<dbReference type="RefSeq" id="WP_048187249.1">
    <property type="nucleotide sequence ID" value="NZ_CP011097.1"/>
</dbReference>
<reference evidence="2 3" key="1">
    <citation type="journal article" date="2016" name="Sci. Rep.">
        <title>A novel ammonia-oxidizing archaeon from wastewater treatment plant: Its enrichment, physiological and genomic characteristics.</title>
        <authorList>
            <person name="Li Y."/>
            <person name="Ding K."/>
            <person name="Wen X."/>
            <person name="Zhang B."/>
            <person name="Shen B."/>
            <person name="Yang Y."/>
        </authorList>
    </citation>
    <scope>NUCLEOTIDE SEQUENCE [LARGE SCALE GENOMIC DNA]</scope>
    <source>
        <strain evidence="2 3">SAT1</strain>
    </source>
</reference>
<keyword evidence="1" id="KW-0472">Membrane</keyword>
<keyword evidence="1" id="KW-1133">Transmembrane helix</keyword>
<protein>
    <recommendedName>
        <fullName evidence="4">Thr operon leader peptide</fullName>
    </recommendedName>
</protein>
<name>A0A3G1B8A0_9ARCH</name>
<dbReference type="AlphaFoldDB" id="A0A3G1B8A0"/>
<accession>A0A3G1B8A0</accession>
<dbReference type="Proteomes" id="UP000266745">
    <property type="component" value="Chromosome"/>
</dbReference>
<evidence type="ECO:0008006" key="4">
    <source>
        <dbReference type="Google" id="ProtNLM"/>
    </source>
</evidence>
<keyword evidence="1" id="KW-0812">Transmembrane</keyword>
<dbReference type="STRING" id="1603555.SU86_008995"/>
<feature type="transmembrane region" description="Helical" evidence="1">
    <location>
        <begin position="7"/>
        <end position="25"/>
    </location>
</feature>